<feature type="non-terminal residue" evidence="2">
    <location>
        <position position="1"/>
    </location>
</feature>
<accession>X1VCM6</accession>
<keyword evidence="1" id="KW-0472">Membrane</keyword>
<reference evidence="2" key="1">
    <citation type="journal article" date="2014" name="Front. Microbiol.">
        <title>High frequency of phylogenetically diverse reductive dehalogenase-homologous genes in deep subseafloor sedimentary metagenomes.</title>
        <authorList>
            <person name="Kawai M."/>
            <person name="Futagami T."/>
            <person name="Toyoda A."/>
            <person name="Takaki Y."/>
            <person name="Nishi S."/>
            <person name="Hori S."/>
            <person name="Arai W."/>
            <person name="Tsubouchi T."/>
            <person name="Morono Y."/>
            <person name="Uchiyama I."/>
            <person name="Ito T."/>
            <person name="Fujiyama A."/>
            <person name="Inagaki F."/>
            <person name="Takami H."/>
        </authorList>
    </citation>
    <scope>NUCLEOTIDE SEQUENCE</scope>
    <source>
        <strain evidence="2">Expedition CK06-06</strain>
    </source>
</reference>
<evidence type="ECO:0000256" key="1">
    <source>
        <dbReference type="SAM" id="Phobius"/>
    </source>
</evidence>
<protein>
    <recommendedName>
        <fullName evidence="3">CDP-alcohol phosphatidyltransferase C-terminal domain-containing protein</fullName>
    </recommendedName>
</protein>
<dbReference type="InterPro" id="IPR043130">
    <property type="entry name" value="CDP-OH_PTrfase_TM_dom"/>
</dbReference>
<organism evidence="2">
    <name type="scientific">marine sediment metagenome</name>
    <dbReference type="NCBI Taxonomy" id="412755"/>
    <lineage>
        <taxon>unclassified sequences</taxon>
        <taxon>metagenomes</taxon>
        <taxon>ecological metagenomes</taxon>
    </lineage>
</organism>
<evidence type="ECO:0008006" key="3">
    <source>
        <dbReference type="Google" id="ProtNLM"/>
    </source>
</evidence>
<dbReference type="EMBL" id="BARW01029992">
    <property type="protein sequence ID" value="GAJ15057.1"/>
    <property type="molecule type" value="Genomic_DNA"/>
</dbReference>
<proteinExistence type="predicted"/>
<evidence type="ECO:0000313" key="2">
    <source>
        <dbReference type="EMBL" id="GAJ15057.1"/>
    </source>
</evidence>
<feature type="transmembrane region" description="Helical" evidence="1">
    <location>
        <begin position="62"/>
        <end position="88"/>
    </location>
</feature>
<dbReference type="Gene3D" id="1.20.120.1760">
    <property type="match status" value="1"/>
</dbReference>
<gene>
    <name evidence="2" type="ORF">S12H4_48065</name>
</gene>
<comment type="caution">
    <text evidence="2">The sequence shown here is derived from an EMBL/GenBank/DDBJ whole genome shotgun (WGS) entry which is preliminary data.</text>
</comment>
<dbReference type="AlphaFoldDB" id="X1VCM6"/>
<sequence length="108" mass="12609">STVDRINEFLIYLGLFLYYYTHEVYTLFWVFFAMFGSMMVSYTRARGEGLGISPQVGVFERFIRFLLLIIGSLLGPNLMIYVLVILTFGTTQTMIQRIIYTHKKSLKN</sequence>
<keyword evidence="1" id="KW-0812">Transmembrane</keyword>
<name>X1VCM6_9ZZZZ</name>
<keyword evidence="1" id="KW-1133">Transmembrane helix</keyword>